<evidence type="ECO:0000256" key="1">
    <source>
        <dbReference type="SAM" id="MobiDB-lite"/>
    </source>
</evidence>
<comment type="caution">
    <text evidence="2">The sequence shown here is derived from an EMBL/GenBank/DDBJ whole genome shotgun (WGS) entry which is preliminary data.</text>
</comment>
<feature type="compositionally biased region" description="Basic and acidic residues" evidence="1">
    <location>
        <begin position="1"/>
        <end position="10"/>
    </location>
</feature>
<reference evidence="2 3" key="1">
    <citation type="submission" date="2021-06" db="EMBL/GenBank/DDBJ databases">
        <authorList>
            <person name="Kallberg Y."/>
            <person name="Tangrot J."/>
            <person name="Rosling A."/>
        </authorList>
    </citation>
    <scope>NUCLEOTIDE SEQUENCE [LARGE SCALE GENOMIC DNA]</scope>
    <source>
        <strain evidence="2 3">120-4 pot B 10/14</strain>
    </source>
</reference>
<dbReference type="Proteomes" id="UP000789901">
    <property type="component" value="Unassembled WGS sequence"/>
</dbReference>
<accession>A0ABN7WKH0</accession>
<feature type="region of interest" description="Disordered" evidence="1">
    <location>
        <begin position="1"/>
        <end position="26"/>
    </location>
</feature>
<keyword evidence="3" id="KW-1185">Reference proteome</keyword>
<sequence>VEVKRKEHEASTIYQQSSKIGGANRTCKENKTHKNIEMNHLAKMFEPSFEKDMEIRKEIPIDH</sequence>
<proteinExistence type="predicted"/>
<protein>
    <submittedName>
        <fullName evidence="2">16453_t:CDS:1</fullName>
    </submittedName>
</protein>
<gene>
    <name evidence="2" type="ORF">GMARGA_LOCUS31340</name>
</gene>
<organism evidence="2 3">
    <name type="scientific">Gigaspora margarita</name>
    <dbReference type="NCBI Taxonomy" id="4874"/>
    <lineage>
        <taxon>Eukaryota</taxon>
        <taxon>Fungi</taxon>
        <taxon>Fungi incertae sedis</taxon>
        <taxon>Mucoromycota</taxon>
        <taxon>Glomeromycotina</taxon>
        <taxon>Glomeromycetes</taxon>
        <taxon>Diversisporales</taxon>
        <taxon>Gigasporaceae</taxon>
        <taxon>Gigaspora</taxon>
    </lineage>
</organism>
<evidence type="ECO:0000313" key="3">
    <source>
        <dbReference type="Proteomes" id="UP000789901"/>
    </source>
</evidence>
<dbReference type="EMBL" id="CAJVQB010046517">
    <property type="protein sequence ID" value="CAG8833016.1"/>
    <property type="molecule type" value="Genomic_DNA"/>
</dbReference>
<name>A0ABN7WKH0_GIGMA</name>
<feature type="non-terminal residue" evidence="2">
    <location>
        <position position="1"/>
    </location>
</feature>
<evidence type="ECO:0000313" key="2">
    <source>
        <dbReference type="EMBL" id="CAG8833016.1"/>
    </source>
</evidence>